<dbReference type="EMBL" id="JADJMH010000005">
    <property type="protein sequence ID" value="MBK7674589.1"/>
    <property type="molecule type" value="Genomic_DNA"/>
</dbReference>
<sequence>MAAESFENEESAEFLNPHYIAVKVSREARPDLDAVYMSAMQQLTGTRGGPMSVWLTAARATSVRMAQAT</sequence>
<feature type="domain" description="Spermatogenesis-associated protein 20-like TRX" evidence="1">
    <location>
        <begin position="1"/>
        <end position="60"/>
    </location>
</feature>
<organism evidence="2 3">
    <name type="scientific">Candidatus Accumulibacter proximus</name>
    <dbReference type="NCBI Taxonomy" id="2954385"/>
    <lineage>
        <taxon>Bacteria</taxon>
        <taxon>Pseudomonadati</taxon>
        <taxon>Pseudomonadota</taxon>
        <taxon>Betaproteobacteria</taxon>
        <taxon>Candidatus Accumulibacter</taxon>
    </lineage>
</organism>
<dbReference type="Pfam" id="PF03190">
    <property type="entry name" value="Thioredox_DsbH"/>
    <property type="match status" value="1"/>
</dbReference>
<dbReference type="InterPro" id="IPR004879">
    <property type="entry name" value="Ssp411-like_TRX"/>
</dbReference>
<evidence type="ECO:0000313" key="3">
    <source>
        <dbReference type="Proteomes" id="UP000697998"/>
    </source>
</evidence>
<gene>
    <name evidence="2" type="ORF">IPJ27_07345</name>
</gene>
<evidence type="ECO:0000313" key="2">
    <source>
        <dbReference type="EMBL" id="MBK7674589.1"/>
    </source>
</evidence>
<dbReference type="PANTHER" id="PTHR42899:SF1">
    <property type="entry name" value="SPERMATOGENESIS-ASSOCIATED PROTEIN 20"/>
    <property type="match status" value="1"/>
</dbReference>
<dbReference type="InterPro" id="IPR024705">
    <property type="entry name" value="Ssp411"/>
</dbReference>
<dbReference type="PANTHER" id="PTHR42899">
    <property type="entry name" value="SPERMATOGENESIS-ASSOCIATED PROTEIN 20"/>
    <property type="match status" value="1"/>
</dbReference>
<dbReference type="Gene3D" id="3.40.30.10">
    <property type="entry name" value="Glutaredoxin"/>
    <property type="match status" value="1"/>
</dbReference>
<dbReference type="AlphaFoldDB" id="A0A935UGD6"/>
<reference evidence="2 3" key="1">
    <citation type="submission" date="2020-10" db="EMBL/GenBank/DDBJ databases">
        <title>Connecting structure to function with the recovery of over 1000 high-quality activated sludge metagenome-assembled genomes encoding full-length rRNA genes using long-read sequencing.</title>
        <authorList>
            <person name="Singleton C.M."/>
            <person name="Petriglieri F."/>
            <person name="Kristensen J.M."/>
            <person name="Kirkegaard R.H."/>
            <person name="Michaelsen T.Y."/>
            <person name="Andersen M.H."/>
            <person name="Karst S.M."/>
            <person name="Dueholm M.S."/>
            <person name="Nielsen P.H."/>
            <person name="Albertsen M."/>
        </authorList>
    </citation>
    <scope>NUCLEOTIDE SEQUENCE [LARGE SCALE GENOMIC DNA]</scope>
    <source>
        <strain evidence="2">EsbW_18-Q3-R4-48_BATAC.285</strain>
    </source>
</reference>
<accession>A0A935UGD6</accession>
<name>A0A935UGD6_9PROT</name>
<dbReference type="Proteomes" id="UP000697998">
    <property type="component" value="Unassembled WGS sequence"/>
</dbReference>
<evidence type="ECO:0000259" key="1">
    <source>
        <dbReference type="Pfam" id="PF03190"/>
    </source>
</evidence>
<comment type="caution">
    <text evidence="2">The sequence shown here is derived from an EMBL/GenBank/DDBJ whole genome shotgun (WGS) entry which is preliminary data.</text>
</comment>
<proteinExistence type="predicted"/>
<protein>
    <submittedName>
        <fullName evidence="2">DUF255 domain-containing protein</fullName>
    </submittedName>
</protein>